<feature type="region of interest" description="Disordered" evidence="1">
    <location>
        <begin position="583"/>
        <end position="608"/>
    </location>
</feature>
<evidence type="ECO:0000313" key="3">
    <source>
        <dbReference type="Proteomes" id="UP001057375"/>
    </source>
</evidence>
<sequence length="608" mass="69771">MTNIAIRFFRKKLKNNVVILTFFLSLKSQSGGVSFFSPEDQESLVSRFIKYKMLPPDSDKKIFFCSDPVLSGIPYQETLFNIFDALKDQLSALQLEYIQCIIRFRSDYELFELISQLDFGIERYFSSSDTLDTSLIDSLSSLELTSTISVSDIKNIVEFWQWKGGFDTMSEIREKSDLSEDIPASHLVCEERREELIESGDKIPKELNKICPDPRTIKDDQFSHSFEHSKVIYGHKSSSSYPDDAQGSKKETVQSAKKRGRQKSSKRPKKNSTLASEYTGKYWEDKCSALPGCCRICDSAKKRGRQKSSKRPKKNSTLASEYTGKYWEDKCSALPGCCRICDVYDSIAMLFSQVTRTGYKKWSLGKIPFGLLLFGCSCAKCSSKGHSAYQNLFRSVARLLKTVEPWKCILRKNREGITMREIFWDIVPTPPDSELHDMRTVALSALSSTHHGEIMHILDAPLSELRLRFAYLLAVSDSEKLGREKTKFMVDFDKKEKEFYDALRCSPMGTDSRQTTKDALINLYLDVYQKAKTMVYMSVENGKQTRFSLHDLDPSLMTFEVALRGPINEHLIMPRERRSRRKDECIVLGGKRRESEDDLDTGEKKRDR</sequence>
<comment type="caution">
    <text evidence="2">The sequence shown here is derived from an EMBL/GenBank/DDBJ whole genome shotgun (WGS) entry which is preliminary data.</text>
</comment>
<evidence type="ECO:0000256" key="1">
    <source>
        <dbReference type="SAM" id="MobiDB-lite"/>
    </source>
</evidence>
<gene>
    <name evidence="2" type="ORF">ADUPG1_005959</name>
</gene>
<protein>
    <submittedName>
        <fullName evidence="2">Uncharacterized protein</fullName>
    </submittedName>
</protein>
<dbReference type="EMBL" id="BQXS01009695">
    <property type="protein sequence ID" value="GKT31549.1"/>
    <property type="molecule type" value="Genomic_DNA"/>
</dbReference>
<feature type="region of interest" description="Disordered" evidence="1">
    <location>
        <begin position="237"/>
        <end position="273"/>
    </location>
</feature>
<reference evidence="2" key="1">
    <citation type="submission" date="2022-03" db="EMBL/GenBank/DDBJ databases">
        <title>Draft genome sequence of Aduncisulcus paluster, a free-living microaerophilic Fornicata.</title>
        <authorList>
            <person name="Yuyama I."/>
            <person name="Kume K."/>
            <person name="Tamura T."/>
            <person name="Inagaki Y."/>
            <person name="Hashimoto T."/>
        </authorList>
    </citation>
    <scope>NUCLEOTIDE SEQUENCE</scope>
    <source>
        <strain evidence="2">NY0171</strain>
    </source>
</reference>
<keyword evidence="3" id="KW-1185">Reference proteome</keyword>
<name>A0ABQ5KGA6_9EUKA</name>
<organism evidence="2 3">
    <name type="scientific">Aduncisulcus paluster</name>
    <dbReference type="NCBI Taxonomy" id="2918883"/>
    <lineage>
        <taxon>Eukaryota</taxon>
        <taxon>Metamonada</taxon>
        <taxon>Carpediemonas-like organisms</taxon>
        <taxon>Aduncisulcus</taxon>
    </lineage>
</organism>
<proteinExistence type="predicted"/>
<evidence type="ECO:0000313" key="2">
    <source>
        <dbReference type="EMBL" id="GKT31549.1"/>
    </source>
</evidence>
<accession>A0ABQ5KGA6</accession>
<dbReference type="Proteomes" id="UP001057375">
    <property type="component" value="Unassembled WGS sequence"/>
</dbReference>
<feature type="compositionally biased region" description="Basic residues" evidence="1">
    <location>
        <begin position="256"/>
        <end position="270"/>
    </location>
</feature>